<evidence type="ECO:0000313" key="3">
    <source>
        <dbReference type="Proteomes" id="UP000245383"/>
    </source>
</evidence>
<organism evidence="1 3">
    <name type="scientific">Smittium simulii</name>
    <dbReference type="NCBI Taxonomy" id="133385"/>
    <lineage>
        <taxon>Eukaryota</taxon>
        <taxon>Fungi</taxon>
        <taxon>Fungi incertae sedis</taxon>
        <taxon>Zoopagomycota</taxon>
        <taxon>Kickxellomycotina</taxon>
        <taxon>Harpellomycetes</taxon>
        <taxon>Harpellales</taxon>
        <taxon>Legeriomycetaceae</taxon>
        <taxon>Smittium</taxon>
    </lineage>
</organism>
<reference evidence="1 3" key="1">
    <citation type="journal article" date="2018" name="MBio">
        <title>Comparative Genomics Reveals the Core Gene Toolbox for the Fungus-Insect Symbiosis.</title>
        <authorList>
            <person name="Wang Y."/>
            <person name="Stata M."/>
            <person name="Wang W."/>
            <person name="Stajich J.E."/>
            <person name="White M.M."/>
            <person name="Moncalvo J.M."/>
        </authorList>
    </citation>
    <scope>NUCLEOTIDE SEQUENCE [LARGE SCALE GENOMIC DNA]</scope>
    <source>
        <strain evidence="1 3">SWE-8-4</strain>
    </source>
</reference>
<comment type="caution">
    <text evidence="1">The sequence shown here is derived from an EMBL/GenBank/DDBJ whole genome shotgun (WGS) entry which is preliminary data.</text>
</comment>
<dbReference type="EMBL" id="MBFR01000001">
    <property type="protein sequence ID" value="PVU98273.1"/>
    <property type="molecule type" value="Genomic_DNA"/>
</dbReference>
<dbReference type="EMBL" id="MBFR01000084">
    <property type="protein sequence ID" value="PVU94577.1"/>
    <property type="molecule type" value="Genomic_DNA"/>
</dbReference>
<sequence length="192" mass="20992">MLSYDISNILNNIISIQLSSSLYVKVIKLDIVIIAPYSPKKIKANENELYSVNAPLTNSDSDSTKSNGGLLVSASAVINIIINKEINCAEVRKHPIKEYLELPDQPANIIPTTPTEDIASILSNIDIDLFSINSYGSNIIIKTATTNIKPNPFFSILPPDSQPFSSFIDLSVSNIIIANKNNIDIAPTYTIK</sequence>
<keyword evidence="3" id="KW-1185">Reference proteome</keyword>
<name>A0A2T9YQG4_9FUNG</name>
<gene>
    <name evidence="2" type="ORF">BB561_000032</name>
    <name evidence="1" type="ORF">BB561_002445</name>
</gene>
<accession>A0A2T9YQG4</accession>
<dbReference type="AlphaFoldDB" id="A0A2T9YQG4"/>
<dbReference type="Proteomes" id="UP000245383">
    <property type="component" value="Unassembled WGS sequence"/>
</dbReference>
<evidence type="ECO:0000313" key="1">
    <source>
        <dbReference type="EMBL" id="PVU94577.1"/>
    </source>
</evidence>
<proteinExistence type="predicted"/>
<evidence type="ECO:0000313" key="2">
    <source>
        <dbReference type="EMBL" id="PVU98273.1"/>
    </source>
</evidence>
<protein>
    <submittedName>
        <fullName evidence="1">Uncharacterized protein</fullName>
    </submittedName>
</protein>